<reference evidence="4" key="1">
    <citation type="journal article" date="2018" name="Front. Microbiol.">
        <title>Genome-Based Analysis Reveals the Taxonomy and Diversity of the Family Idiomarinaceae.</title>
        <authorList>
            <person name="Liu Y."/>
            <person name="Lai Q."/>
            <person name="Shao Z."/>
        </authorList>
    </citation>
    <scope>NUCLEOTIDE SEQUENCE [LARGE SCALE GENOMIC DNA]</scope>
    <source>
        <strain evidence="4">AIS</strain>
    </source>
</reference>
<proteinExistence type="predicted"/>
<dbReference type="PROSITE" id="PS51257">
    <property type="entry name" value="PROKAR_LIPOPROTEIN"/>
    <property type="match status" value="1"/>
</dbReference>
<dbReference type="OrthoDB" id="1524207at2"/>
<feature type="signal peptide" evidence="2">
    <location>
        <begin position="1"/>
        <end position="24"/>
    </location>
</feature>
<organism evidence="3 4">
    <name type="scientific">Aliidiomarina shirensis</name>
    <dbReference type="NCBI Taxonomy" id="1048642"/>
    <lineage>
        <taxon>Bacteria</taxon>
        <taxon>Pseudomonadati</taxon>
        <taxon>Pseudomonadota</taxon>
        <taxon>Gammaproteobacteria</taxon>
        <taxon>Alteromonadales</taxon>
        <taxon>Idiomarinaceae</taxon>
        <taxon>Aliidiomarina</taxon>
    </lineage>
</organism>
<dbReference type="RefSeq" id="WP_126807483.1">
    <property type="nucleotide sequence ID" value="NZ_PIPP01000003.1"/>
</dbReference>
<dbReference type="EMBL" id="PIPP01000003">
    <property type="protein sequence ID" value="RUO36754.1"/>
    <property type="molecule type" value="Genomic_DNA"/>
</dbReference>
<feature type="region of interest" description="Disordered" evidence="1">
    <location>
        <begin position="109"/>
        <end position="128"/>
    </location>
</feature>
<dbReference type="AlphaFoldDB" id="A0A432WSN0"/>
<evidence type="ECO:0000256" key="1">
    <source>
        <dbReference type="SAM" id="MobiDB-lite"/>
    </source>
</evidence>
<comment type="caution">
    <text evidence="3">The sequence shown here is derived from an EMBL/GenBank/DDBJ whole genome shotgun (WGS) entry which is preliminary data.</text>
</comment>
<evidence type="ECO:0000313" key="4">
    <source>
        <dbReference type="Proteomes" id="UP000286934"/>
    </source>
</evidence>
<evidence type="ECO:0000256" key="2">
    <source>
        <dbReference type="SAM" id="SignalP"/>
    </source>
</evidence>
<evidence type="ECO:0000313" key="3">
    <source>
        <dbReference type="EMBL" id="RUO36754.1"/>
    </source>
</evidence>
<accession>A0A432WSN0</accession>
<evidence type="ECO:0008006" key="5">
    <source>
        <dbReference type="Google" id="ProtNLM"/>
    </source>
</evidence>
<keyword evidence="4" id="KW-1185">Reference proteome</keyword>
<name>A0A432WSN0_9GAMM</name>
<keyword evidence="2" id="KW-0732">Signal</keyword>
<sequence>MQSSKILFRSLCVLGAVVITTACAAPDEQPQQEFFAALKSLCGKAYAGERVIERPGRDLLEGDEKLIVHFRECSENQVLAPFHIEKPDRNDWDRSRTWIYTRHHDHLTLSHDHREPDGSPSEETDYGGATVDTGTAEQQMFIFTERTGENGETLGWRIEVVPGERYSYGTMADGEWTWRVDFDLSEIIDSPPAPWGY</sequence>
<feature type="chain" id="PRO_5019167672" description="Secreted protein" evidence="2">
    <location>
        <begin position="25"/>
        <end position="197"/>
    </location>
</feature>
<dbReference type="Proteomes" id="UP000286934">
    <property type="component" value="Unassembled WGS sequence"/>
</dbReference>
<protein>
    <recommendedName>
        <fullName evidence="5">Secreted protein</fullName>
    </recommendedName>
</protein>
<gene>
    <name evidence="3" type="ORF">CWE13_07850</name>
</gene>